<sequence length="50" mass="6212">MGRKVEKEEDNWYGVIDPKRRKQIQDRLAQRARQTNAPRKRLQYQKYHVE</sequence>
<feature type="region of interest" description="Disordered" evidence="1">
    <location>
        <begin position="23"/>
        <end position="50"/>
    </location>
</feature>
<dbReference type="AlphaFoldDB" id="H0EF56"/>
<dbReference type="OrthoDB" id="2245989at2759"/>
<evidence type="ECO:0000313" key="3">
    <source>
        <dbReference type="Proteomes" id="UP000005446"/>
    </source>
</evidence>
<keyword evidence="3" id="KW-1185">Reference proteome</keyword>
<evidence type="ECO:0000313" key="2">
    <source>
        <dbReference type="EMBL" id="EHL02832.1"/>
    </source>
</evidence>
<dbReference type="EMBL" id="AGUE01000018">
    <property type="protein sequence ID" value="EHL02832.1"/>
    <property type="molecule type" value="Genomic_DNA"/>
</dbReference>
<dbReference type="InParanoid" id="H0EF56"/>
<proteinExistence type="predicted"/>
<dbReference type="HOGENOM" id="CLU_3125215_0_0_1"/>
<accession>H0EF56</accession>
<protein>
    <submittedName>
        <fullName evidence="2">Uncharacterized protein</fullName>
    </submittedName>
</protein>
<gene>
    <name evidence="2" type="ORF">M7I_1094</name>
</gene>
<dbReference type="Proteomes" id="UP000005446">
    <property type="component" value="Unassembled WGS sequence"/>
</dbReference>
<evidence type="ECO:0000256" key="1">
    <source>
        <dbReference type="SAM" id="MobiDB-lite"/>
    </source>
</evidence>
<organism evidence="2 3">
    <name type="scientific">Glarea lozoyensis (strain ATCC 74030 / MF5533)</name>
    <dbReference type="NCBI Taxonomy" id="1104152"/>
    <lineage>
        <taxon>Eukaryota</taxon>
        <taxon>Fungi</taxon>
        <taxon>Dikarya</taxon>
        <taxon>Ascomycota</taxon>
        <taxon>Pezizomycotina</taxon>
        <taxon>Leotiomycetes</taxon>
        <taxon>Helotiales</taxon>
        <taxon>Helotiaceae</taxon>
        <taxon>Glarea</taxon>
    </lineage>
</organism>
<name>H0EF56_GLAL7</name>
<comment type="caution">
    <text evidence="2">The sequence shown here is derived from an EMBL/GenBank/DDBJ whole genome shotgun (WGS) entry which is preliminary data.</text>
</comment>
<reference evidence="2 3" key="1">
    <citation type="journal article" date="2012" name="Eukaryot. Cell">
        <title>Genome sequence of the fungus Glarea lozoyensis: the first genome sequence of a species from the Helotiaceae family.</title>
        <authorList>
            <person name="Youssar L."/>
            <person name="Gruening B.A."/>
            <person name="Erxleben A."/>
            <person name="Guenther S."/>
            <person name="Huettel W."/>
        </authorList>
    </citation>
    <scope>NUCLEOTIDE SEQUENCE [LARGE SCALE GENOMIC DNA]</scope>
    <source>
        <strain evidence="3">ATCC 74030 / MF5533</strain>
    </source>
</reference>